<sequence length="147" mass="16571">MWMSIQLNEYSAEPLYHQIEVQLRALIVSGQLSEGTMLPSIREMAQHLKCSVITIRRVYQDLEAEGLLVTRQGTGTFVAKVNPEERRRHRLDAVTTAMREAVAAGLRVQCSDDELRELFETVLHEARANRSPPGEEGYGECGKEDEG</sequence>
<evidence type="ECO:0000313" key="7">
    <source>
        <dbReference type="Proteomes" id="UP000681526"/>
    </source>
</evidence>
<evidence type="ECO:0000313" key="6">
    <source>
        <dbReference type="EMBL" id="CAG5076610.1"/>
    </source>
</evidence>
<evidence type="ECO:0000256" key="2">
    <source>
        <dbReference type="ARBA" id="ARBA00023125"/>
    </source>
</evidence>
<accession>A0ABM8UZD5</accession>
<dbReference type="InterPro" id="IPR000524">
    <property type="entry name" value="Tscrpt_reg_HTH_GntR"/>
</dbReference>
<evidence type="ECO:0000256" key="3">
    <source>
        <dbReference type="ARBA" id="ARBA00023163"/>
    </source>
</evidence>
<dbReference type="SMART" id="SM00345">
    <property type="entry name" value="HTH_GNTR"/>
    <property type="match status" value="1"/>
</dbReference>
<dbReference type="CDD" id="cd07377">
    <property type="entry name" value="WHTH_GntR"/>
    <property type="match status" value="1"/>
</dbReference>
<organism evidence="6 7">
    <name type="scientific">Thermobacillus xylanilyticus</name>
    <dbReference type="NCBI Taxonomy" id="76633"/>
    <lineage>
        <taxon>Bacteria</taxon>
        <taxon>Bacillati</taxon>
        <taxon>Bacillota</taxon>
        <taxon>Bacilli</taxon>
        <taxon>Bacillales</taxon>
        <taxon>Paenibacillaceae</taxon>
        <taxon>Thermobacillus</taxon>
    </lineage>
</organism>
<dbReference type="InterPro" id="IPR036388">
    <property type="entry name" value="WH-like_DNA-bd_sf"/>
</dbReference>
<comment type="caution">
    <text evidence="6">The sequence shown here is derived from an EMBL/GenBank/DDBJ whole genome shotgun (WGS) entry which is preliminary data.</text>
</comment>
<dbReference type="Gene3D" id="1.10.10.10">
    <property type="entry name" value="Winged helix-like DNA-binding domain superfamily/Winged helix DNA-binding domain"/>
    <property type="match status" value="1"/>
</dbReference>
<evidence type="ECO:0000256" key="4">
    <source>
        <dbReference type="SAM" id="MobiDB-lite"/>
    </source>
</evidence>
<protein>
    <submittedName>
        <fullName evidence="6">Transcriptionnal regulator GntR familly-Arabinose metabolism transcriptional repressor</fullName>
    </submittedName>
</protein>
<dbReference type="SUPFAM" id="SSF46785">
    <property type="entry name" value="Winged helix' DNA-binding domain"/>
    <property type="match status" value="1"/>
</dbReference>
<reference evidence="6 7" key="1">
    <citation type="submission" date="2021-04" db="EMBL/GenBank/DDBJ databases">
        <authorList>
            <person name="Rakotoarivonina H."/>
        </authorList>
    </citation>
    <scope>NUCLEOTIDE SEQUENCE [LARGE SCALE GENOMIC DNA]</scope>
    <source>
        <strain evidence="6 7">XE</strain>
    </source>
</reference>
<keyword evidence="7" id="KW-1185">Reference proteome</keyword>
<gene>
    <name evidence="6" type="primary">txxe5-gntR5</name>
    <name evidence="6" type="ORF">TXXE_00760</name>
</gene>
<dbReference type="EMBL" id="CAJRAY010000002">
    <property type="protein sequence ID" value="CAG5076610.1"/>
    <property type="molecule type" value="Genomic_DNA"/>
</dbReference>
<dbReference type="Proteomes" id="UP000681526">
    <property type="component" value="Unassembled WGS sequence"/>
</dbReference>
<keyword evidence="3" id="KW-0804">Transcription</keyword>
<dbReference type="InterPro" id="IPR036390">
    <property type="entry name" value="WH_DNA-bd_sf"/>
</dbReference>
<dbReference type="PROSITE" id="PS50949">
    <property type="entry name" value="HTH_GNTR"/>
    <property type="match status" value="1"/>
</dbReference>
<feature type="region of interest" description="Disordered" evidence="4">
    <location>
        <begin position="127"/>
        <end position="147"/>
    </location>
</feature>
<dbReference type="PANTHER" id="PTHR38445:SF7">
    <property type="entry name" value="GNTR-FAMILY TRANSCRIPTIONAL REGULATOR"/>
    <property type="match status" value="1"/>
</dbReference>
<dbReference type="PANTHER" id="PTHR38445">
    <property type="entry name" value="HTH-TYPE TRANSCRIPTIONAL REPRESSOR YTRA"/>
    <property type="match status" value="1"/>
</dbReference>
<evidence type="ECO:0000256" key="1">
    <source>
        <dbReference type="ARBA" id="ARBA00023015"/>
    </source>
</evidence>
<proteinExistence type="predicted"/>
<dbReference type="RefSeq" id="WP_213483067.1">
    <property type="nucleotide sequence ID" value="NZ_CAJRAY010000002.1"/>
</dbReference>
<evidence type="ECO:0000259" key="5">
    <source>
        <dbReference type="PROSITE" id="PS50949"/>
    </source>
</evidence>
<name>A0ABM8UZD5_THEXY</name>
<feature type="domain" description="HTH gntR-type" evidence="5">
    <location>
        <begin position="13"/>
        <end position="81"/>
    </location>
</feature>
<keyword evidence="1" id="KW-0805">Transcription regulation</keyword>
<keyword evidence="2" id="KW-0238">DNA-binding</keyword>
<dbReference type="Pfam" id="PF00392">
    <property type="entry name" value="GntR"/>
    <property type="match status" value="1"/>
</dbReference>